<comment type="caution">
    <text evidence="2">The sequence shown here is derived from an EMBL/GenBank/DDBJ whole genome shotgun (WGS) entry which is preliminary data.</text>
</comment>
<gene>
    <name evidence="2" type="ORF">BCM02_107363</name>
</gene>
<evidence type="ECO:0000313" key="2">
    <source>
        <dbReference type="EMBL" id="TYP73379.1"/>
    </source>
</evidence>
<dbReference type="InterPro" id="IPR025495">
    <property type="entry name" value="DUF4386"/>
</dbReference>
<keyword evidence="3" id="KW-1185">Reference proteome</keyword>
<dbReference type="AlphaFoldDB" id="A0A5S5C2J1"/>
<dbReference type="EMBL" id="VNHS01000007">
    <property type="protein sequence ID" value="TYP73379.1"/>
    <property type="molecule type" value="Genomic_DNA"/>
</dbReference>
<organism evidence="2 3">
    <name type="scientific">Paenibacillus methanolicus</name>
    <dbReference type="NCBI Taxonomy" id="582686"/>
    <lineage>
        <taxon>Bacteria</taxon>
        <taxon>Bacillati</taxon>
        <taxon>Bacillota</taxon>
        <taxon>Bacilli</taxon>
        <taxon>Bacillales</taxon>
        <taxon>Paenibacillaceae</taxon>
        <taxon>Paenibacillus</taxon>
    </lineage>
</organism>
<dbReference type="Pfam" id="PF14329">
    <property type="entry name" value="DUF4386"/>
    <property type="match status" value="1"/>
</dbReference>
<name>A0A5S5C2J1_9BACL</name>
<feature type="transmembrane region" description="Helical" evidence="1">
    <location>
        <begin position="190"/>
        <end position="209"/>
    </location>
</feature>
<feature type="transmembrane region" description="Helical" evidence="1">
    <location>
        <begin position="133"/>
        <end position="155"/>
    </location>
</feature>
<keyword evidence="1" id="KW-0472">Membrane</keyword>
<keyword evidence="1" id="KW-1133">Transmembrane helix</keyword>
<sequence length="219" mass="23243">MKWMARVAGALFLVSTAAYLIGSGLLNPVLQQSEFLEGLAASRTNIVAGLLLELINAIAVLGIGMLLYPILRKHHEAFSLGYFGSRIIESAILIISLAGPLVLIALGDEYAAAEASDRSYLQAIANAAADAHYMLFELAMAVLSIGSLLFCYVLYRSKLVPRVLSAIGFIGYGGLLTSSCLAIAGIDTGAVLYIPGAIFEIVLPLWLLIKGVDPRAEKS</sequence>
<keyword evidence="1" id="KW-0812">Transmembrane</keyword>
<dbReference type="RefSeq" id="WP_148930924.1">
    <property type="nucleotide sequence ID" value="NZ_VNHS01000007.1"/>
</dbReference>
<feature type="transmembrane region" description="Helical" evidence="1">
    <location>
        <begin position="46"/>
        <end position="71"/>
    </location>
</feature>
<proteinExistence type="predicted"/>
<reference evidence="2 3" key="1">
    <citation type="submission" date="2019-07" db="EMBL/GenBank/DDBJ databases">
        <title>Genomic Encyclopedia of Type Strains, Phase III (KMG-III): the genomes of soil and plant-associated and newly described type strains.</title>
        <authorList>
            <person name="Whitman W."/>
        </authorList>
    </citation>
    <scope>NUCLEOTIDE SEQUENCE [LARGE SCALE GENOMIC DNA]</scope>
    <source>
        <strain evidence="2 3">BL24</strain>
    </source>
</reference>
<protein>
    <submittedName>
        <fullName evidence="2">Uncharacterized protein DUF4386</fullName>
    </submittedName>
</protein>
<dbReference type="OrthoDB" id="1176146at2"/>
<evidence type="ECO:0000313" key="3">
    <source>
        <dbReference type="Proteomes" id="UP000323257"/>
    </source>
</evidence>
<accession>A0A5S5C2J1</accession>
<feature type="transmembrane region" description="Helical" evidence="1">
    <location>
        <begin position="91"/>
        <end position="113"/>
    </location>
</feature>
<feature type="transmembrane region" description="Helical" evidence="1">
    <location>
        <begin position="162"/>
        <end position="184"/>
    </location>
</feature>
<dbReference type="Proteomes" id="UP000323257">
    <property type="component" value="Unassembled WGS sequence"/>
</dbReference>
<evidence type="ECO:0000256" key="1">
    <source>
        <dbReference type="SAM" id="Phobius"/>
    </source>
</evidence>